<reference evidence="3 4" key="1">
    <citation type="submission" date="2020-04" db="EMBL/GenBank/DDBJ databases">
        <title>Novel species.</title>
        <authorList>
            <person name="Teo W.F.A."/>
            <person name="Lipun K."/>
            <person name="Srisuk N."/>
            <person name="Duangmal K."/>
        </authorList>
    </citation>
    <scope>NUCLEOTIDE SEQUENCE [LARGE SCALE GENOMIC DNA]</scope>
    <source>
        <strain evidence="3 4">K13G38</strain>
    </source>
</reference>
<dbReference type="InterPro" id="IPR029058">
    <property type="entry name" value="AB_hydrolase_fold"/>
</dbReference>
<protein>
    <submittedName>
        <fullName evidence="3">Alpha/beta hydrolase</fullName>
    </submittedName>
</protein>
<feature type="domain" description="AB hydrolase-1" evidence="2">
    <location>
        <begin position="22"/>
        <end position="254"/>
    </location>
</feature>
<proteinExistence type="predicted"/>
<gene>
    <name evidence="3" type="ORF">HFP15_37915</name>
</gene>
<dbReference type="Gene3D" id="3.40.50.1820">
    <property type="entry name" value="alpha/beta hydrolase"/>
    <property type="match status" value="1"/>
</dbReference>
<dbReference type="PANTHER" id="PTHR43798:SF31">
    <property type="entry name" value="AB HYDROLASE SUPERFAMILY PROTEIN YCLE"/>
    <property type="match status" value="1"/>
</dbReference>
<organism evidence="3 4">
    <name type="scientific">Amycolatopsis acididurans</name>
    <dbReference type="NCBI Taxonomy" id="2724524"/>
    <lineage>
        <taxon>Bacteria</taxon>
        <taxon>Bacillati</taxon>
        <taxon>Actinomycetota</taxon>
        <taxon>Actinomycetes</taxon>
        <taxon>Pseudonocardiales</taxon>
        <taxon>Pseudonocardiaceae</taxon>
        <taxon>Amycolatopsis</taxon>
    </lineage>
</organism>
<dbReference type="InterPro" id="IPR050266">
    <property type="entry name" value="AB_hydrolase_sf"/>
</dbReference>
<comment type="caution">
    <text evidence="3">The sequence shown here is derived from an EMBL/GenBank/DDBJ whole genome shotgun (WGS) entry which is preliminary data.</text>
</comment>
<name>A0ABX1JJ23_9PSEU</name>
<keyword evidence="4" id="KW-1185">Reference proteome</keyword>
<evidence type="ECO:0000256" key="1">
    <source>
        <dbReference type="ARBA" id="ARBA00022801"/>
    </source>
</evidence>
<dbReference type="Pfam" id="PF12697">
    <property type="entry name" value="Abhydrolase_6"/>
    <property type="match status" value="1"/>
</dbReference>
<dbReference type="RefSeq" id="WP_168522660.1">
    <property type="nucleotide sequence ID" value="NZ_JAAXLS010000061.1"/>
</dbReference>
<dbReference type="Proteomes" id="UP000715441">
    <property type="component" value="Unassembled WGS sequence"/>
</dbReference>
<dbReference type="GO" id="GO:0016787">
    <property type="term" value="F:hydrolase activity"/>
    <property type="evidence" value="ECO:0007669"/>
    <property type="project" value="UniProtKB-KW"/>
</dbReference>
<keyword evidence="1 3" id="KW-0378">Hydrolase</keyword>
<evidence type="ECO:0000313" key="4">
    <source>
        <dbReference type="Proteomes" id="UP000715441"/>
    </source>
</evidence>
<dbReference type="InterPro" id="IPR000073">
    <property type="entry name" value="AB_hydrolase_1"/>
</dbReference>
<dbReference type="EMBL" id="JAAXLS010000061">
    <property type="protein sequence ID" value="NKQ58636.1"/>
    <property type="molecule type" value="Genomic_DNA"/>
</dbReference>
<accession>A0ABX1JJ23</accession>
<dbReference type="SUPFAM" id="SSF53474">
    <property type="entry name" value="alpha/beta-Hydrolases"/>
    <property type="match status" value="1"/>
</dbReference>
<evidence type="ECO:0000259" key="2">
    <source>
        <dbReference type="Pfam" id="PF12697"/>
    </source>
</evidence>
<dbReference type="PANTHER" id="PTHR43798">
    <property type="entry name" value="MONOACYLGLYCEROL LIPASE"/>
    <property type="match status" value="1"/>
</dbReference>
<sequence>MPTIAVRDTTTYYEQTGSGPELLFIHGMCGDASVWAGQVERLRDRFTCITYDRRGHTRSGRGSEPESVPTHAADAAALIATLGLRRPVVVGSSGGARIAVELARTRPGLLAGAVFSEPPIFSLEPEAGQAFMAEVAAAVRPAAQAGGPAAAVDAFFPLVCPGLWSTVDETGKDRYRRNGAMMLAEFAGPFYQLSTEDAAAITLPCLVLSGTDSHPALRAIATTLARVLPDARFVELEGSGHVTYAERPEEFARAVTTFATEITSPAAAH</sequence>
<evidence type="ECO:0000313" key="3">
    <source>
        <dbReference type="EMBL" id="NKQ58636.1"/>
    </source>
</evidence>